<keyword evidence="3" id="KW-1185">Reference proteome</keyword>
<evidence type="ECO:0000313" key="3">
    <source>
        <dbReference type="Proteomes" id="UP000037939"/>
    </source>
</evidence>
<sequence>MSTCKKISRLLSDALDRPLQTGEWLEVHAHLPICRGCRGYKQQISVLRAAAQRVRGEEPETR</sequence>
<dbReference type="AlphaFoldDB" id="A0A0N0GLV2"/>
<proteinExistence type="predicted"/>
<reference evidence="2 3" key="1">
    <citation type="submission" date="2015-07" db="EMBL/GenBank/DDBJ databases">
        <title>Draft genome sequence of the Amantichitinum ursilacus IGB-41, a new chitin-degrading bacterium.</title>
        <authorList>
            <person name="Kirstahler P."/>
            <person name="Guenther M."/>
            <person name="Grumaz C."/>
            <person name="Rupp S."/>
            <person name="Zibek S."/>
            <person name="Sohn K."/>
        </authorList>
    </citation>
    <scope>NUCLEOTIDE SEQUENCE [LARGE SCALE GENOMIC DNA]</scope>
    <source>
        <strain evidence="2 3">IGB-41</strain>
    </source>
</reference>
<evidence type="ECO:0000259" key="1">
    <source>
        <dbReference type="Pfam" id="PF13490"/>
    </source>
</evidence>
<dbReference type="RefSeq" id="WP_053939095.1">
    <property type="nucleotide sequence ID" value="NZ_LAQT01000029.1"/>
</dbReference>
<name>A0A0N0GLV2_9NEIS</name>
<dbReference type="STRING" id="857265.WG78_17450"/>
<protein>
    <recommendedName>
        <fullName evidence="1">Putative zinc-finger domain-containing protein</fullName>
    </recommendedName>
</protein>
<accession>A0A0N0GLV2</accession>
<feature type="domain" description="Putative zinc-finger" evidence="1">
    <location>
        <begin position="4"/>
        <end position="38"/>
    </location>
</feature>
<dbReference type="InterPro" id="IPR027383">
    <property type="entry name" value="Znf_put"/>
</dbReference>
<dbReference type="Proteomes" id="UP000037939">
    <property type="component" value="Unassembled WGS sequence"/>
</dbReference>
<dbReference type="EMBL" id="LAQT01000029">
    <property type="protein sequence ID" value="KPC50416.1"/>
    <property type="molecule type" value="Genomic_DNA"/>
</dbReference>
<gene>
    <name evidence="2" type="ORF">WG78_17450</name>
</gene>
<evidence type="ECO:0000313" key="2">
    <source>
        <dbReference type="EMBL" id="KPC50416.1"/>
    </source>
</evidence>
<organism evidence="2 3">
    <name type="scientific">Amantichitinum ursilacus</name>
    <dbReference type="NCBI Taxonomy" id="857265"/>
    <lineage>
        <taxon>Bacteria</taxon>
        <taxon>Pseudomonadati</taxon>
        <taxon>Pseudomonadota</taxon>
        <taxon>Betaproteobacteria</taxon>
        <taxon>Neisseriales</taxon>
        <taxon>Chitinibacteraceae</taxon>
        <taxon>Amantichitinum</taxon>
    </lineage>
</organism>
<comment type="caution">
    <text evidence="2">The sequence shown here is derived from an EMBL/GenBank/DDBJ whole genome shotgun (WGS) entry which is preliminary data.</text>
</comment>
<dbReference type="OrthoDB" id="8374021at2"/>
<dbReference type="Pfam" id="PF13490">
    <property type="entry name" value="zf-HC2"/>
    <property type="match status" value="1"/>
</dbReference>